<evidence type="ECO:0000256" key="4">
    <source>
        <dbReference type="ARBA" id="ARBA00022660"/>
    </source>
</evidence>
<keyword evidence="11" id="KW-0479">Metal-binding</keyword>
<evidence type="ECO:0000256" key="12">
    <source>
        <dbReference type="SAM" id="Phobius"/>
    </source>
</evidence>
<evidence type="ECO:0000256" key="5">
    <source>
        <dbReference type="ARBA" id="ARBA00022692"/>
    </source>
</evidence>
<dbReference type="GO" id="GO:0004129">
    <property type="term" value="F:cytochrome-c oxidase activity"/>
    <property type="evidence" value="ECO:0007669"/>
    <property type="project" value="UniProtKB-EC"/>
</dbReference>
<evidence type="ECO:0000256" key="9">
    <source>
        <dbReference type="ARBA" id="ARBA00023136"/>
    </source>
</evidence>
<dbReference type="PANTHER" id="PTHR22888">
    <property type="entry name" value="CYTOCHROME C OXIDASE, SUBUNIT II"/>
    <property type="match status" value="1"/>
</dbReference>
<dbReference type="InterPro" id="IPR045187">
    <property type="entry name" value="CcO_II"/>
</dbReference>
<dbReference type="GO" id="GO:0005886">
    <property type="term" value="C:plasma membrane"/>
    <property type="evidence" value="ECO:0007669"/>
    <property type="project" value="UniProtKB-SubCell"/>
</dbReference>
<dbReference type="Pfam" id="PF00116">
    <property type="entry name" value="COX2"/>
    <property type="match status" value="1"/>
</dbReference>
<comment type="caution">
    <text evidence="15">The sequence shown here is derived from an EMBL/GenBank/DDBJ whole genome shotgun (WGS) entry which is preliminary data.</text>
</comment>
<dbReference type="InterPro" id="IPR036257">
    <property type="entry name" value="Cyt_c_oxidase_su2_TM_sf"/>
</dbReference>
<keyword evidence="6" id="KW-1278">Translocase</keyword>
<organism evidence="15 16">
    <name type="scientific">Dawidia soli</name>
    <dbReference type="NCBI Taxonomy" id="2782352"/>
    <lineage>
        <taxon>Bacteria</taxon>
        <taxon>Pseudomonadati</taxon>
        <taxon>Bacteroidota</taxon>
        <taxon>Cytophagia</taxon>
        <taxon>Cytophagales</taxon>
        <taxon>Chryseotaleaceae</taxon>
        <taxon>Dawidia</taxon>
    </lineage>
</organism>
<dbReference type="InterPro" id="IPR002429">
    <property type="entry name" value="CcO_II-like_C"/>
</dbReference>
<dbReference type="InterPro" id="IPR008972">
    <property type="entry name" value="Cupredoxin"/>
</dbReference>
<dbReference type="SUPFAM" id="SSF81464">
    <property type="entry name" value="Cytochrome c oxidase subunit II-like, transmembrane region"/>
    <property type="match status" value="1"/>
</dbReference>
<comment type="function">
    <text evidence="11">Subunits I and II form the functional core of the enzyme complex. Electrons originating in cytochrome c are transferred via heme a and Cu(A) to the binuclear center formed by heme a3 and Cu(B).</text>
</comment>
<evidence type="ECO:0000256" key="3">
    <source>
        <dbReference type="ARBA" id="ARBA00022448"/>
    </source>
</evidence>
<dbReference type="RefSeq" id="WP_254089472.1">
    <property type="nucleotide sequence ID" value="NZ_JAHESC010000007.1"/>
</dbReference>
<keyword evidence="11" id="KW-0186">Copper</keyword>
<comment type="cofactor">
    <cofactor evidence="11">
        <name>Cu cation</name>
        <dbReference type="ChEBI" id="CHEBI:23378"/>
    </cofactor>
    <text evidence="11">Binds a copper A center.</text>
</comment>
<keyword evidence="3 10" id="KW-0813">Transport</keyword>
<evidence type="ECO:0000256" key="11">
    <source>
        <dbReference type="RuleBase" id="RU004024"/>
    </source>
</evidence>
<evidence type="ECO:0000313" key="16">
    <source>
        <dbReference type="Proteomes" id="UP001319180"/>
    </source>
</evidence>
<protein>
    <recommendedName>
        <fullName evidence="11">Cytochrome c oxidase subunit 2</fullName>
        <ecNumber evidence="11">7.1.1.9</ecNumber>
    </recommendedName>
</protein>
<feature type="domain" description="Cytochrome oxidase subunit II transmembrane region profile" evidence="14">
    <location>
        <begin position="64"/>
        <end position="159"/>
    </location>
</feature>
<dbReference type="Gene3D" id="1.10.287.90">
    <property type="match status" value="1"/>
</dbReference>
<name>A0AAP2D7W6_9BACT</name>
<dbReference type="PROSITE" id="PS50999">
    <property type="entry name" value="COX2_TM"/>
    <property type="match status" value="1"/>
</dbReference>
<evidence type="ECO:0000256" key="10">
    <source>
        <dbReference type="RuleBase" id="RU000456"/>
    </source>
</evidence>
<reference evidence="15 16" key="1">
    <citation type="submission" date="2021-05" db="EMBL/GenBank/DDBJ databases">
        <title>A Polyphasic approach of four new species of the genus Ohtaekwangia: Ohtaekwangia histidinii sp. nov., Ohtaekwangia cretensis sp. nov., Ohtaekwangia indiensis sp. nov., Ohtaekwangia reichenbachii sp. nov. from diverse environment.</title>
        <authorList>
            <person name="Octaviana S."/>
        </authorList>
    </citation>
    <scope>NUCLEOTIDE SEQUENCE [LARGE SCALE GENOMIC DNA]</scope>
    <source>
        <strain evidence="15 16">PWU37</strain>
    </source>
</reference>
<dbReference type="PRINTS" id="PR01166">
    <property type="entry name" value="CYCOXIDASEII"/>
</dbReference>
<keyword evidence="8 12" id="KW-1133">Transmembrane helix</keyword>
<evidence type="ECO:0000256" key="7">
    <source>
        <dbReference type="ARBA" id="ARBA00022982"/>
    </source>
</evidence>
<keyword evidence="16" id="KW-1185">Reference proteome</keyword>
<feature type="transmembrane region" description="Helical" evidence="12">
    <location>
        <begin position="42"/>
        <end position="65"/>
    </location>
</feature>
<dbReference type="AlphaFoldDB" id="A0AAP2D7W6"/>
<evidence type="ECO:0000256" key="2">
    <source>
        <dbReference type="ARBA" id="ARBA00007866"/>
    </source>
</evidence>
<feature type="transmembrane region" description="Helical" evidence="12">
    <location>
        <begin position="85"/>
        <end position="110"/>
    </location>
</feature>
<keyword evidence="9 12" id="KW-0472">Membrane</keyword>
<dbReference type="EMBL" id="JAHESC010000007">
    <property type="protein sequence ID" value="MBT1686231.1"/>
    <property type="molecule type" value="Genomic_DNA"/>
</dbReference>
<feature type="transmembrane region" description="Helical" evidence="12">
    <location>
        <begin position="6"/>
        <end position="30"/>
    </location>
</feature>
<dbReference type="InterPro" id="IPR011759">
    <property type="entry name" value="Cyt_c_oxidase_su2_TM_dom"/>
</dbReference>
<evidence type="ECO:0000259" key="13">
    <source>
        <dbReference type="PROSITE" id="PS50857"/>
    </source>
</evidence>
<comment type="similarity">
    <text evidence="2 10">Belongs to the cytochrome c oxidase subunit 2 family.</text>
</comment>
<evidence type="ECO:0000256" key="1">
    <source>
        <dbReference type="ARBA" id="ARBA00004141"/>
    </source>
</evidence>
<dbReference type="GO" id="GO:0042773">
    <property type="term" value="P:ATP synthesis coupled electron transport"/>
    <property type="evidence" value="ECO:0007669"/>
    <property type="project" value="TreeGrafter"/>
</dbReference>
<evidence type="ECO:0000256" key="6">
    <source>
        <dbReference type="ARBA" id="ARBA00022967"/>
    </source>
</evidence>
<dbReference type="SUPFAM" id="SSF49503">
    <property type="entry name" value="Cupredoxins"/>
    <property type="match status" value="1"/>
</dbReference>
<feature type="transmembrane region" description="Helical" evidence="12">
    <location>
        <begin position="131"/>
        <end position="152"/>
    </location>
</feature>
<dbReference type="PROSITE" id="PS50857">
    <property type="entry name" value="COX2_CUA"/>
    <property type="match status" value="1"/>
</dbReference>
<dbReference type="Proteomes" id="UP001319180">
    <property type="component" value="Unassembled WGS sequence"/>
</dbReference>
<dbReference type="Gene3D" id="2.60.40.420">
    <property type="entry name" value="Cupredoxins - blue copper proteins"/>
    <property type="match status" value="1"/>
</dbReference>
<proteinExistence type="inferred from homology"/>
<feature type="domain" description="Cytochrome oxidase subunit II copper A binding" evidence="13">
    <location>
        <begin position="161"/>
        <end position="314"/>
    </location>
</feature>
<evidence type="ECO:0000256" key="8">
    <source>
        <dbReference type="ARBA" id="ARBA00022989"/>
    </source>
</evidence>
<dbReference type="PANTHER" id="PTHR22888:SF9">
    <property type="entry name" value="CYTOCHROME C OXIDASE SUBUNIT 2"/>
    <property type="match status" value="1"/>
</dbReference>
<dbReference type="Pfam" id="PF02790">
    <property type="entry name" value="COX2_TM"/>
    <property type="match status" value="1"/>
</dbReference>
<keyword evidence="7 10" id="KW-0249">Electron transport</keyword>
<sequence>MMSLIIVLGVVLVLGILFLIFRISTLVGIARGKKEEYVSPSNGVHAVLFIVFLVLSLALFFWYSFTRFDLYTLPIASEHGKKTDGLFWITMAITVIAFVIISIIMFVFIYQYRYNPARRAKFFPDNHYLELTWTIIPAIVLALLIFTGLRTWNEITAPASKDAEVIELIAQQFAWTARYPGVKDQSLGKVNYKLIDAVNEFGLDLSDKNSFDDFKSLELHLPVGQEILLKIRAKDVIHSVFLPHFRVKMDAVPGMPTQFKFVATKTTEQMRDELGNPNFNYELACTEICGRGHFSMKMSVVVEEQEDYERWKASQEAWLKQNPDYLNKVPAELKEAAMIKAGMQADPGAGVAVVKE</sequence>
<gene>
    <name evidence="15" type="ORF">KK078_06670</name>
</gene>
<evidence type="ECO:0000259" key="14">
    <source>
        <dbReference type="PROSITE" id="PS50999"/>
    </source>
</evidence>
<evidence type="ECO:0000313" key="15">
    <source>
        <dbReference type="EMBL" id="MBT1686231.1"/>
    </source>
</evidence>
<comment type="subcellular location">
    <subcellularLocation>
        <location evidence="10">Cell membrane</location>
        <topology evidence="10">Multi-pass membrane protein</topology>
    </subcellularLocation>
    <subcellularLocation>
        <location evidence="1">Membrane</location>
        <topology evidence="1">Multi-pass membrane protein</topology>
    </subcellularLocation>
</comment>
<keyword evidence="4 10" id="KW-0679">Respiratory chain</keyword>
<dbReference type="GO" id="GO:0005507">
    <property type="term" value="F:copper ion binding"/>
    <property type="evidence" value="ECO:0007669"/>
    <property type="project" value="InterPro"/>
</dbReference>
<comment type="catalytic activity">
    <reaction evidence="11">
        <text>4 Fe(II)-[cytochrome c] + O2 + 8 H(+)(in) = 4 Fe(III)-[cytochrome c] + 2 H2O + 4 H(+)(out)</text>
        <dbReference type="Rhea" id="RHEA:11436"/>
        <dbReference type="Rhea" id="RHEA-COMP:10350"/>
        <dbReference type="Rhea" id="RHEA-COMP:14399"/>
        <dbReference type="ChEBI" id="CHEBI:15377"/>
        <dbReference type="ChEBI" id="CHEBI:15378"/>
        <dbReference type="ChEBI" id="CHEBI:15379"/>
        <dbReference type="ChEBI" id="CHEBI:29033"/>
        <dbReference type="ChEBI" id="CHEBI:29034"/>
        <dbReference type="EC" id="7.1.1.9"/>
    </reaction>
</comment>
<keyword evidence="5 10" id="KW-0812">Transmembrane</keyword>
<dbReference type="EC" id="7.1.1.9" evidence="11"/>
<accession>A0AAP2D7W6</accession>